<keyword evidence="2" id="KW-0732">Signal</keyword>
<evidence type="ECO:0000313" key="4">
    <source>
        <dbReference type="Proteomes" id="UP000199634"/>
    </source>
</evidence>
<dbReference type="AlphaFoldDB" id="A0A1H6KQC2"/>
<organism evidence="3 4">
    <name type="scientific">Paenimyroides marinum</name>
    <dbReference type="NCBI Taxonomy" id="1159016"/>
    <lineage>
        <taxon>Bacteria</taxon>
        <taxon>Pseudomonadati</taxon>
        <taxon>Bacteroidota</taxon>
        <taxon>Flavobacteriia</taxon>
        <taxon>Flavobacteriales</taxon>
        <taxon>Flavobacteriaceae</taxon>
        <taxon>Paenimyroides</taxon>
    </lineage>
</organism>
<evidence type="ECO:0000256" key="2">
    <source>
        <dbReference type="SAM" id="SignalP"/>
    </source>
</evidence>
<protein>
    <recommendedName>
        <fullName evidence="5">Lipoprotein</fullName>
    </recommendedName>
</protein>
<feature type="chain" id="PRO_5011542034" description="Lipoprotein" evidence="2">
    <location>
        <begin position="18"/>
        <end position="78"/>
    </location>
</feature>
<keyword evidence="4" id="KW-1185">Reference proteome</keyword>
<name>A0A1H6KQC2_9FLAO</name>
<proteinExistence type="predicted"/>
<evidence type="ECO:0008006" key="5">
    <source>
        <dbReference type="Google" id="ProtNLM"/>
    </source>
</evidence>
<gene>
    <name evidence="3" type="ORF">SAMN02927937_01264</name>
</gene>
<dbReference type="RefSeq" id="WP_091097589.1">
    <property type="nucleotide sequence ID" value="NZ_FNXE01000014.1"/>
</dbReference>
<dbReference type="PROSITE" id="PS51257">
    <property type="entry name" value="PROKAR_LIPOPROTEIN"/>
    <property type="match status" value="1"/>
</dbReference>
<reference evidence="3 4" key="1">
    <citation type="submission" date="2016-10" db="EMBL/GenBank/DDBJ databases">
        <authorList>
            <person name="de Groot N.N."/>
        </authorList>
    </citation>
    <scope>NUCLEOTIDE SEQUENCE [LARGE SCALE GENOMIC DNA]</scope>
    <source>
        <strain evidence="3 4">CGMCC 1.10825</strain>
    </source>
</reference>
<feature type="coiled-coil region" evidence="1">
    <location>
        <begin position="29"/>
        <end position="56"/>
    </location>
</feature>
<sequence length="78" mass="8131">MKKLALSLVLVASVAFVSCKDTNKEAEVEATANEAIENVEETATEATEAIEETATEATEAVEATATEATEAVEETPAN</sequence>
<evidence type="ECO:0000256" key="1">
    <source>
        <dbReference type="SAM" id="Coils"/>
    </source>
</evidence>
<feature type="signal peptide" evidence="2">
    <location>
        <begin position="1"/>
        <end position="17"/>
    </location>
</feature>
<accession>A0A1H6KQC2</accession>
<evidence type="ECO:0000313" key="3">
    <source>
        <dbReference type="EMBL" id="SEH76050.1"/>
    </source>
</evidence>
<keyword evidence="1" id="KW-0175">Coiled coil</keyword>
<dbReference type="Proteomes" id="UP000199634">
    <property type="component" value="Unassembled WGS sequence"/>
</dbReference>
<dbReference type="EMBL" id="FNXE01000014">
    <property type="protein sequence ID" value="SEH76050.1"/>
    <property type="molecule type" value="Genomic_DNA"/>
</dbReference>